<dbReference type="EMBL" id="VFOS01000001">
    <property type="protein sequence ID" value="TQL64599.1"/>
    <property type="molecule type" value="Genomic_DNA"/>
</dbReference>
<protein>
    <submittedName>
        <fullName evidence="3">Type III secretion system (T3SS) SseB-like protein</fullName>
    </submittedName>
</protein>
<evidence type="ECO:0000259" key="2">
    <source>
        <dbReference type="Pfam" id="PF07179"/>
    </source>
</evidence>
<dbReference type="RefSeq" id="WP_246046030.1">
    <property type="nucleotide sequence ID" value="NZ_BAAASV010000001.1"/>
</dbReference>
<sequence>MGFRFSRKSSPVRDDGGSATYDSRDCTTGDPADTGSGGSCSDHGASHSHADVPGGKALPPGSSFAADDGSADPAFAAIVRQFSEGDAPLSAVIEALRDTRVLIPMLAELVSEDQTATGLRVDKEAATGVVAIATPDGRKALPAFTSVATMAAWHRQARPVPAVGARAALAAVAEDWSLLVVDPAGPHRVIIPRTAVWAMAQSEPWRPAVRSGRVDESVATAIRTAILAQAESVTGVRFSTIPGDDETLVVEVVLQPGLDRSRYETTLAYVNRALASIAEVAERVDAIKIQVRPN</sequence>
<organism evidence="3 4">
    <name type="scientific">Rarobacter faecitabidus</name>
    <dbReference type="NCBI Taxonomy" id="13243"/>
    <lineage>
        <taxon>Bacteria</taxon>
        <taxon>Bacillati</taxon>
        <taxon>Actinomycetota</taxon>
        <taxon>Actinomycetes</taxon>
        <taxon>Micrococcales</taxon>
        <taxon>Rarobacteraceae</taxon>
        <taxon>Rarobacter</taxon>
    </lineage>
</organism>
<gene>
    <name evidence="3" type="ORF">FB461_1108</name>
</gene>
<evidence type="ECO:0000256" key="1">
    <source>
        <dbReference type="SAM" id="MobiDB-lite"/>
    </source>
</evidence>
<feature type="domain" description="SseB protein N-terminal" evidence="2">
    <location>
        <begin position="80"/>
        <end position="198"/>
    </location>
</feature>
<keyword evidence="4" id="KW-1185">Reference proteome</keyword>
<dbReference type="AlphaFoldDB" id="A0A542ZWC2"/>
<feature type="compositionally biased region" description="Basic and acidic residues" evidence="1">
    <location>
        <begin position="11"/>
        <end position="27"/>
    </location>
</feature>
<dbReference type="Pfam" id="PF07179">
    <property type="entry name" value="SseB"/>
    <property type="match status" value="1"/>
</dbReference>
<reference evidence="3 4" key="1">
    <citation type="submission" date="2019-06" db="EMBL/GenBank/DDBJ databases">
        <title>Sequencing the genomes of 1000 actinobacteria strains.</title>
        <authorList>
            <person name="Klenk H.-P."/>
        </authorList>
    </citation>
    <scope>NUCLEOTIDE SEQUENCE [LARGE SCALE GENOMIC DNA]</scope>
    <source>
        <strain evidence="3 4">DSM 4813</strain>
    </source>
</reference>
<dbReference type="InterPro" id="IPR009839">
    <property type="entry name" value="SseB_N"/>
</dbReference>
<accession>A0A542ZWC2</accession>
<proteinExistence type="predicted"/>
<evidence type="ECO:0000313" key="4">
    <source>
        <dbReference type="Proteomes" id="UP000315389"/>
    </source>
</evidence>
<name>A0A542ZWC2_RARFA</name>
<feature type="region of interest" description="Disordered" evidence="1">
    <location>
        <begin position="1"/>
        <end position="67"/>
    </location>
</feature>
<evidence type="ECO:0000313" key="3">
    <source>
        <dbReference type="EMBL" id="TQL64599.1"/>
    </source>
</evidence>
<dbReference type="Proteomes" id="UP000315389">
    <property type="component" value="Unassembled WGS sequence"/>
</dbReference>
<comment type="caution">
    <text evidence="3">The sequence shown here is derived from an EMBL/GenBank/DDBJ whole genome shotgun (WGS) entry which is preliminary data.</text>
</comment>